<reference evidence="3 4" key="1">
    <citation type="submission" date="2019-06" db="EMBL/GenBank/DDBJ databases">
        <title>Draft genome sequence of the filamentous fungus Phialemoniopsis curvata isolated from diesel fuel.</title>
        <authorList>
            <person name="Varaljay V.A."/>
            <person name="Lyon W.J."/>
            <person name="Crouch A.L."/>
            <person name="Drake C.E."/>
            <person name="Hollomon J.M."/>
            <person name="Nadeau L.J."/>
            <person name="Nunn H.S."/>
            <person name="Stevenson B.S."/>
            <person name="Bojanowski C.L."/>
            <person name="Crookes-Goodson W.J."/>
        </authorList>
    </citation>
    <scope>NUCLEOTIDE SEQUENCE [LARGE SCALE GENOMIC DNA]</scope>
    <source>
        <strain evidence="3 4">D216</strain>
    </source>
</reference>
<keyword evidence="4" id="KW-1185">Reference proteome</keyword>
<sequence length="456" mass="50021">MLFKSATILRSVAALLLLIATGVAQAAQCGNVTISSASDADEVRKQCTALESLRFSNNLTESVNLDGIETVGFVYQHDDCWGGDGEQGDCRTVPPFSISSSTLTNITRGLEFGRFVGLRELSLPNLASVEGDFRMGRMHQLEVIDITKLVRVGSLMIEAYKLKTIRHERLDELTSTFGVGGVSLWDVGSVDSVDSFFKNPIRSNETDLPPTISLRSATMPKVRAVTIGWSRLASLSIIGDDVSVTLGGGSTDSIEIDEIKLMGNFSAFRRHPSVKNLTVGSFKLEASKTMPTEIDLPFDQVSNISLYNNEKLQTINSTPKAVGWNLSQLSIYYNPSLSLDSENRPGLQWYWPRDHDLWWLAISDTNISNAFFTSFLGYHAASDGRGPKVLGSFDVEPRYKQPLPFNCTPFSDLKARGVFPGHFRCLDQKANGAALTTIHSYLAMATMLLTALLALI</sequence>
<feature type="chain" id="PRO_5021187510" evidence="2">
    <location>
        <begin position="27"/>
        <end position="456"/>
    </location>
</feature>
<dbReference type="Proteomes" id="UP000319257">
    <property type="component" value="Unassembled WGS sequence"/>
</dbReference>
<dbReference type="OrthoDB" id="536881at2759"/>
<name>A0A507BAI3_9PEZI</name>
<dbReference type="SUPFAM" id="SSF52058">
    <property type="entry name" value="L domain-like"/>
    <property type="match status" value="1"/>
</dbReference>
<evidence type="ECO:0000256" key="1">
    <source>
        <dbReference type="SAM" id="Phobius"/>
    </source>
</evidence>
<dbReference type="GeneID" id="41967922"/>
<evidence type="ECO:0000313" key="4">
    <source>
        <dbReference type="Proteomes" id="UP000319257"/>
    </source>
</evidence>
<dbReference type="InParanoid" id="A0A507BAI3"/>
<evidence type="ECO:0000256" key="2">
    <source>
        <dbReference type="SAM" id="SignalP"/>
    </source>
</evidence>
<keyword evidence="2" id="KW-0732">Signal</keyword>
<keyword evidence="1" id="KW-0812">Transmembrane</keyword>
<comment type="caution">
    <text evidence="3">The sequence shown here is derived from an EMBL/GenBank/DDBJ whole genome shotgun (WGS) entry which is preliminary data.</text>
</comment>
<feature type="transmembrane region" description="Helical" evidence="1">
    <location>
        <begin position="438"/>
        <end position="455"/>
    </location>
</feature>
<organism evidence="3 4">
    <name type="scientific">Thyridium curvatum</name>
    <dbReference type="NCBI Taxonomy" id="1093900"/>
    <lineage>
        <taxon>Eukaryota</taxon>
        <taxon>Fungi</taxon>
        <taxon>Dikarya</taxon>
        <taxon>Ascomycota</taxon>
        <taxon>Pezizomycotina</taxon>
        <taxon>Sordariomycetes</taxon>
        <taxon>Sordariomycetidae</taxon>
        <taxon>Thyridiales</taxon>
        <taxon>Thyridiaceae</taxon>
        <taxon>Thyridium</taxon>
    </lineage>
</organism>
<gene>
    <name evidence="3" type="ORF">E0L32_000475</name>
</gene>
<dbReference type="EMBL" id="SKBQ01000002">
    <property type="protein sequence ID" value="TPX14081.1"/>
    <property type="molecule type" value="Genomic_DNA"/>
</dbReference>
<dbReference type="AlphaFoldDB" id="A0A507BAI3"/>
<accession>A0A507BAI3</accession>
<proteinExistence type="predicted"/>
<feature type="signal peptide" evidence="2">
    <location>
        <begin position="1"/>
        <end position="26"/>
    </location>
</feature>
<dbReference type="RefSeq" id="XP_030995792.1">
    <property type="nucleotide sequence ID" value="XM_031139202.1"/>
</dbReference>
<evidence type="ECO:0000313" key="3">
    <source>
        <dbReference type="EMBL" id="TPX14081.1"/>
    </source>
</evidence>
<keyword evidence="1" id="KW-1133">Transmembrane helix</keyword>
<keyword evidence="1" id="KW-0472">Membrane</keyword>
<protein>
    <submittedName>
        <fullName evidence="3">Uncharacterized protein</fullName>
    </submittedName>
</protein>